<protein>
    <submittedName>
        <fullName evidence="3">Glycosyltransferase</fullName>
        <ecNumber evidence="3">2.4.-.-</ecNumber>
    </submittedName>
</protein>
<evidence type="ECO:0000313" key="3">
    <source>
        <dbReference type="EMBL" id="MFD1294248.1"/>
    </source>
</evidence>
<keyword evidence="3" id="KW-0808">Transferase</keyword>
<organism evidence="3 4">
    <name type="scientific">Lutibacter holmesii</name>
    <dbReference type="NCBI Taxonomy" id="1137985"/>
    <lineage>
        <taxon>Bacteria</taxon>
        <taxon>Pseudomonadati</taxon>
        <taxon>Bacteroidota</taxon>
        <taxon>Flavobacteriia</taxon>
        <taxon>Flavobacteriales</taxon>
        <taxon>Flavobacteriaceae</taxon>
        <taxon>Lutibacter</taxon>
    </lineage>
</organism>
<dbReference type="Pfam" id="PF00534">
    <property type="entry name" value="Glycos_transf_1"/>
    <property type="match status" value="1"/>
</dbReference>
<dbReference type="EMBL" id="JBHTMV010000004">
    <property type="protein sequence ID" value="MFD1294248.1"/>
    <property type="molecule type" value="Genomic_DNA"/>
</dbReference>
<sequence length="362" mass="40969">MKQNLKVIQLIDSLTPGGAEMMAVNISNALAEEGITSYICATRSEGDLKKKISSSTRYLFLGKKSIVDFKAIYTLNKFLSHHQINIIHAHSSSYFMGFVMKLLNPKLQLIWHDHYGLSEELAKRSTFPLSWFSRFFTASIAVNSLLLKWHQKYLVVGNQSFIQNFANFNPSEKVTTFLKGEQGKRIVCMANLRPQKDHLNLLKSFAIKNTSHQEWTLHLVGKDFLDGYSEEIKMFIKIHRLENHVFLYGSCLDTAHILSQTTIAVLASSSEGLPVSLLEYGLKKLPVVVTNVGDCGSVITNNKNGLVVPKENEEALAKAINELITNATKRDEFGVELYHHVKKHYSKEAYIKQLMKIYTNAN</sequence>
<dbReference type="SUPFAM" id="SSF53756">
    <property type="entry name" value="UDP-Glycosyltransferase/glycogen phosphorylase"/>
    <property type="match status" value="1"/>
</dbReference>
<name>A0ABW3WRH7_9FLAO</name>
<comment type="caution">
    <text evidence="3">The sequence shown here is derived from an EMBL/GenBank/DDBJ whole genome shotgun (WGS) entry which is preliminary data.</text>
</comment>
<dbReference type="PANTHER" id="PTHR12526">
    <property type="entry name" value="GLYCOSYLTRANSFERASE"/>
    <property type="match status" value="1"/>
</dbReference>
<dbReference type="Proteomes" id="UP001597241">
    <property type="component" value="Unassembled WGS sequence"/>
</dbReference>
<feature type="domain" description="Glycosyl transferase family 1" evidence="1">
    <location>
        <begin position="179"/>
        <end position="334"/>
    </location>
</feature>
<dbReference type="InterPro" id="IPR028098">
    <property type="entry name" value="Glyco_trans_4-like_N"/>
</dbReference>
<evidence type="ECO:0000313" key="4">
    <source>
        <dbReference type="Proteomes" id="UP001597241"/>
    </source>
</evidence>
<keyword evidence="3" id="KW-0328">Glycosyltransferase</keyword>
<keyword evidence="4" id="KW-1185">Reference proteome</keyword>
<dbReference type="InterPro" id="IPR001296">
    <property type="entry name" value="Glyco_trans_1"/>
</dbReference>
<dbReference type="Pfam" id="PF13439">
    <property type="entry name" value="Glyco_transf_4"/>
    <property type="match status" value="1"/>
</dbReference>
<dbReference type="Gene3D" id="3.40.50.2000">
    <property type="entry name" value="Glycogen Phosphorylase B"/>
    <property type="match status" value="2"/>
</dbReference>
<gene>
    <name evidence="3" type="ORF">ACFQ5N_10410</name>
</gene>
<proteinExistence type="predicted"/>
<dbReference type="GO" id="GO:0016757">
    <property type="term" value="F:glycosyltransferase activity"/>
    <property type="evidence" value="ECO:0007669"/>
    <property type="project" value="UniProtKB-KW"/>
</dbReference>
<evidence type="ECO:0000259" key="1">
    <source>
        <dbReference type="Pfam" id="PF00534"/>
    </source>
</evidence>
<dbReference type="EC" id="2.4.-.-" evidence="3"/>
<feature type="domain" description="Glycosyltransferase subfamily 4-like N-terminal" evidence="2">
    <location>
        <begin position="16"/>
        <end position="152"/>
    </location>
</feature>
<accession>A0ABW3WRH7</accession>
<evidence type="ECO:0000259" key="2">
    <source>
        <dbReference type="Pfam" id="PF13439"/>
    </source>
</evidence>
<reference evidence="4" key="1">
    <citation type="journal article" date="2019" name="Int. J. Syst. Evol. Microbiol.">
        <title>The Global Catalogue of Microorganisms (GCM) 10K type strain sequencing project: providing services to taxonomists for standard genome sequencing and annotation.</title>
        <authorList>
            <consortium name="The Broad Institute Genomics Platform"/>
            <consortium name="The Broad Institute Genome Sequencing Center for Infectious Disease"/>
            <person name="Wu L."/>
            <person name="Ma J."/>
        </authorList>
    </citation>
    <scope>NUCLEOTIDE SEQUENCE [LARGE SCALE GENOMIC DNA]</scope>
    <source>
        <strain evidence="4">CCUG 62221</strain>
    </source>
</reference>